<accession>A0A2P6MTK6</accession>
<keyword evidence="2" id="KW-1185">Reference proteome</keyword>
<comment type="caution">
    <text evidence="1">The sequence shown here is derived from an EMBL/GenBank/DDBJ whole genome shotgun (WGS) entry which is preliminary data.</text>
</comment>
<reference evidence="1 2" key="1">
    <citation type="journal article" date="2018" name="Genome Biol. Evol.">
        <title>Multiple Roots of Fruiting Body Formation in Amoebozoa.</title>
        <authorList>
            <person name="Hillmann F."/>
            <person name="Forbes G."/>
            <person name="Novohradska S."/>
            <person name="Ferling I."/>
            <person name="Riege K."/>
            <person name="Groth M."/>
            <person name="Westermann M."/>
            <person name="Marz M."/>
            <person name="Spaller T."/>
            <person name="Winckler T."/>
            <person name="Schaap P."/>
            <person name="Glockner G."/>
        </authorList>
    </citation>
    <scope>NUCLEOTIDE SEQUENCE [LARGE SCALE GENOMIC DNA]</scope>
    <source>
        <strain evidence="1 2">Jena</strain>
    </source>
</reference>
<dbReference type="InParanoid" id="A0A2P6MTK6"/>
<gene>
    <name evidence="1" type="ORF">PROFUN_07389</name>
</gene>
<proteinExistence type="predicted"/>
<organism evidence="1 2">
    <name type="scientific">Planoprotostelium fungivorum</name>
    <dbReference type="NCBI Taxonomy" id="1890364"/>
    <lineage>
        <taxon>Eukaryota</taxon>
        <taxon>Amoebozoa</taxon>
        <taxon>Evosea</taxon>
        <taxon>Variosea</taxon>
        <taxon>Cavosteliida</taxon>
        <taxon>Cavosteliaceae</taxon>
        <taxon>Planoprotostelium</taxon>
    </lineage>
</organism>
<evidence type="ECO:0000313" key="1">
    <source>
        <dbReference type="EMBL" id="PRP74996.1"/>
    </source>
</evidence>
<dbReference type="EMBL" id="MDYQ01000421">
    <property type="protein sequence ID" value="PRP74996.1"/>
    <property type="molecule type" value="Genomic_DNA"/>
</dbReference>
<sequence length="58" mass="6637">MLSAIRRCIVGGRVSGLSDDPLYTFEEAKNNRLVTVIPVRKVLHQYVVTRSAYEEQEK</sequence>
<protein>
    <submittedName>
        <fullName evidence="1">Uncharacterized protein</fullName>
    </submittedName>
</protein>
<dbReference type="Proteomes" id="UP000241769">
    <property type="component" value="Unassembled WGS sequence"/>
</dbReference>
<name>A0A2P6MTK6_9EUKA</name>
<dbReference type="AlphaFoldDB" id="A0A2P6MTK6"/>
<evidence type="ECO:0000313" key="2">
    <source>
        <dbReference type="Proteomes" id="UP000241769"/>
    </source>
</evidence>